<feature type="transmembrane region" description="Helical" evidence="2">
    <location>
        <begin position="209"/>
        <end position="232"/>
    </location>
</feature>
<reference evidence="5 6" key="1">
    <citation type="submission" date="2024-04" db="EMBL/GenBank/DDBJ databases">
        <authorList>
            <consortium name="Genoscope - CEA"/>
            <person name="William W."/>
        </authorList>
    </citation>
    <scope>NUCLEOTIDE SEQUENCE [LARGE SCALE GENOMIC DNA]</scope>
</reference>
<dbReference type="AlphaFoldDB" id="A0AAV2HFZ9"/>
<dbReference type="EMBL" id="CAXITT010000127">
    <property type="protein sequence ID" value="CAL1532881.1"/>
    <property type="molecule type" value="Genomic_DNA"/>
</dbReference>
<feature type="repeat" description="TNFR-Cys" evidence="1">
    <location>
        <begin position="88"/>
        <end position="132"/>
    </location>
</feature>
<evidence type="ECO:0000313" key="6">
    <source>
        <dbReference type="Proteomes" id="UP001497497"/>
    </source>
</evidence>
<feature type="chain" id="PRO_5043561912" description="TNFR-Cys domain-containing protein" evidence="3">
    <location>
        <begin position="26"/>
        <end position="273"/>
    </location>
</feature>
<keyword evidence="2" id="KW-0812">Transmembrane</keyword>
<keyword evidence="2" id="KW-0472">Membrane</keyword>
<dbReference type="Gene3D" id="2.10.50.10">
    <property type="entry name" value="Tumor Necrosis Factor Receptor, subunit A, domain 2"/>
    <property type="match status" value="1"/>
</dbReference>
<accession>A0AAV2HFZ9</accession>
<gene>
    <name evidence="5" type="ORF">GSLYS_00006899001</name>
</gene>
<feature type="domain" description="TNFR-Cys" evidence="4">
    <location>
        <begin position="88"/>
        <end position="132"/>
    </location>
</feature>
<dbReference type="PROSITE" id="PS50050">
    <property type="entry name" value="TNFR_NGFR_2"/>
    <property type="match status" value="1"/>
</dbReference>
<protein>
    <recommendedName>
        <fullName evidence="4">TNFR-Cys domain-containing protein</fullName>
    </recommendedName>
</protein>
<evidence type="ECO:0000256" key="3">
    <source>
        <dbReference type="SAM" id="SignalP"/>
    </source>
</evidence>
<keyword evidence="2" id="KW-1133">Transmembrane helix</keyword>
<keyword evidence="3" id="KW-0732">Signal</keyword>
<evidence type="ECO:0000313" key="5">
    <source>
        <dbReference type="EMBL" id="CAL1532881.1"/>
    </source>
</evidence>
<dbReference type="InterPro" id="IPR001368">
    <property type="entry name" value="TNFR/NGFR_Cys_rich_reg"/>
</dbReference>
<evidence type="ECO:0000256" key="1">
    <source>
        <dbReference type="PROSITE-ProRule" id="PRU00206"/>
    </source>
</evidence>
<proteinExistence type="predicted"/>
<evidence type="ECO:0000259" key="4">
    <source>
        <dbReference type="PROSITE" id="PS50050"/>
    </source>
</evidence>
<keyword evidence="6" id="KW-1185">Reference proteome</keyword>
<feature type="signal peptide" evidence="3">
    <location>
        <begin position="1"/>
        <end position="25"/>
    </location>
</feature>
<comment type="caution">
    <text evidence="1">Lacks conserved residue(s) required for the propagation of feature annotation.</text>
</comment>
<name>A0AAV2HFZ9_LYMST</name>
<dbReference type="Proteomes" id="UP001497497">
    <property type="component" value="Unassembled WGS sequence"/>
</dbReference>
<organism evidence="5 6">
    <name type="scientific">Lymnaea stagnalis</name>
    <name type="common">Great pond snail</name>
    <name type="synonym">Helix stagnalis</name>
    <dbReference type="NCBI Taxonomy" id="6523"/>
    <lineage>
        <taxon>Eukaryota</taxon>
        <taxon>Metazoa</taxon>
        <taxon>Spiralia</taxon>
        <taxon>Lophotrochozoa</taxon>
        <taxon>Mollusca</taxon>
        <taxon>Gastropoda</taxon>
        <taxon>Heterobranchia</taxon>
        <taxon>Euthyneura</taxon>
        <taxon>Panpulmonata</taxon>
        <taxon>Hygrophila</taxon>
        <taxon>Lymnaeoidea</taxon>
        <taxon>Lymnaeidae</taxon>
        <taxon>Lymnaea</taxon>
    </lineage>
</organism>
<evidence type="ECO:0000256" key="2">
    <source>
        <dbReference type="SAM" id="Phobius"/>
    </source>
</evidence>
<comment type="caution">
    <text evidence="5">The sequence shown here is derived from an EMBL/GenBank/DDBJ whole genome shotgun (WGS) entry which is preliminary data.</text>
</comment>
<sequence>MVQLVRSTLLIIIFSATTVCQLSEAQCTRGTLKGVGSGNCTKCPENTFMDVDNHTHTECKKCRTTLENHEGNIDVRRECNATHDLFLNCSQNHFVQVEDRRQNVVECSECRVCSNGEKFEILPCNDINDTFCCASADMVAEPNKDGLYECASRPSTTSSTTITTTVDGATTSNNGYATHVTSQTSNQYELNITSSSDNSGRNELDSAPIAAIVVSIVFVIAVIVIIIVVCHLGRNKTARENLAGCCKTLTSCCRPKVQPGNKHEMKELNKGKH</sequence>